<evidence type="ECO:0000256" key="1">
    <source>
        <dbReference type="SAM" id="MobiDB-lite"/>
    </source>
</evidence>
<evidence type="ECO:0000313" key="2">
    <source>
        <dbReference type="EMBL" id="GBN46785.1"/>
    </source>
</evidence>
<name>A0A4Y2P4G0_ARAVE</name>
<keyword evidence="3" id="KW-1185">Reference proteome</keyword>
<sequence length="97" mass="10557">MTTSSSKGAGRIARSCLSTSNDDNSSSNGSWKNSEGHAFDFQTMTNSSSKGAGRIRKVMLSDFQTMTNSSSKGAGRIARSCFDLNDDYTVRRKELEE</sequence>
<evidence type="ECO:0000313" key="3">
    <source>
        <dbReference type="Proteomes" id="UP000499080"/>
    </source>
</evidence>
<comment type="caution">
    <text evidence="2">The sequence shown here is derived from an EMBL/GenBank/DDBJ whole genome shotgun (WGS) entry which is preliminary data.</text>
</comment>
<proteinExistence type="predicted"/>
<reference evidence="2 3" key="1">
    <citation type="journal article" date="2019" name="Sci. Rep.">
        <title>Orb-weaving spider Araneus ventricosus genome elucidates the spidroin gene catalogue.</title>
        <authorList>
            <person name="Kono N."/>
            <person name="Nakamura H."/>
            <person name="Ohtoshi R."/>
            <person name="Moran D.A.P."/>
            <person name="Shinohara A."/>
            <person name="Yoshida Y."/>
            <person name="Fujiwara M."/>
            <person name="Mori M."/>
            <person name="Tomita M."/>
            <person name="Arakawa K."/>
        </authorList>
    </citation>
    <scope>NUCLEOTIDE SEQUENCE [LARGE SCALE GENOMIC DNA]</scope>
</reference>
<dbReference type="AlphaFoldDB" id="A0A4Y2P4G0"/>
<feature type="region of interest" description="Disordered" evidence="1">
    <location>
        <begin position="1"/>
        <end position="36"/>
    </location>
</feature>
<accession>A0A4Y2P4G0</accession>
<gene>
    <name evidence="2" type="ORF">AVEN_168820_1</name>
</gene>
<organism evidence="2 3">
    <name type="scientific">Araneus ventricosus</name>
    <name type="common">Orbweaver spider</name>
    <name type="synonym">Epeira ventricosa</name>
    <dbReference type="NCBI Taxonomy" id="182803"/>
    <lineage>
        <taxon>Eukaryota</taxon>
        <taxon>Metazoa</taxon>
        <taxon>Ecdysozoa</taxon>
        <taxon>Arthropoda</taxon>
        <taxon>Chelicerata</taxon>
        <taxon>Arachnida</taxon>
        <taxon>Araneae</taxon>
        <taxon>Araneomorphae</taxon>
        <taxon>Entelegynae</taxon>
        <taxon>Araneoidea</taxon>
        <taxon>Araneidae</taxon>
        <taxon>Araneus</taxon>
    </lineage>
</organism>
<dbReference type="EMBL" id="BGPR01010554">
    <property type="protein sequence ID" value="GBN46785.1"/>
    <property type="molecule type" value="Genomic_DNA"/>
</dbReference>
<feature type="compositionally biased region" description="Low complexity" evidence="1">
    <location>
        <begin position="15"/>
        <end position="33"/>
    </location>
</feature>
<protein>
    <submittedName>
        <fullName evidence="2">Uncharacterized protein</fullName>
    </submittedName>
</protein>
<dbReference type="Proteomes" id="UP000499080">
    <property type="component" value="Unassembled WGS sequence"/>
</dbReference>